<dbReference type="EC" id="1.13.11.54" evidence="12"/>
<evidence type="ECO:0000256" key="12">
    <source>
        <dbReference type="ARBA" id="ARBA00039005"/>
    </source>
</evidence>
<keyword evidence="4" id="KW-0533">Nickel</keyword>
<dbReference type="GO" id="GO:0019509">
    <property type="term" value="P:L-methionine salvage from methylthioadenosine"/>
    <property type="evidence" value="ECO:0007669"/>
    <property type="project" value="InterPro"/>
</dbReference>
<dbReference type="GO" id="GO:0010309">
    <property type="term" value="F:acireductone dioxygenase [iron(II)-requiring] activity"/>
    <property type="evidence" value="ECO:0007669"/>
    <property type="project" value="UniProtKB-EC"/>
</dbReference>
<dbReference type="SUPFAM" id="SSF51182">
    <property type="entry name" value="RmlC-like cupins"/>
    <property type="match status" value="1"/>
</dbReference>
<dbReference type="InterPro" id="IPR004313">
    <property type="entry name" value="ARD"/>
</dbReference>
<evidence type="ECO:0000256" key="9">
    <source>
        <dbReference type="ARBA" id="ARBA00023004"/>
    </source>
</evidence>
<comment type="catalytic activity">
    <reaction evidence="1">
        <text>1,2-dihydroxy-5-(methylsulfanyl)pent-1-en-3-one + O2 = 4-methylsulfanyl-2-oxobutanoate + formate + 2 H(+)</text>
        <dbReference type="Rhea" id="RHEA:24504"/>
        <dbReference type="ChEBI" id="CHEBI:15378"/>
        <dbReference type="ChEBI" id="CHEBI:15379"/>
        <dbReference type="ChEBI" id="CHEBI:15740"/>
        <dbReference type="ChEBI" id="CHEBI:16723"/>
        <dbReference type="ChEBI" id="CHEBI:49252"/>
        <dbReference type="EC" id="1.13.11.54"/>
    </reaction>
</comment>
<evidence type="ECO:0000256" key="10">
    <source>
        <dbReference type="ARBA" id="ARBA00023167"/>
    </source>
</evidence>
<keyword evidence="8" id="KW-0560">Oxidoreductase</keyword>
<reference evidence="13" key="1">
    <citation type="submission" date="2013-07" db="EMBL/GenBank/DDBJ databases">
        <title>Midgut Transcriptome Profiling of Anoplphora glabripennis, a Lignocellulose Degrading, Wood-Boring Cerambycid.</title>
        <authorList>
            <person name="Scully E.D."/>
            <person name="Hoover K."/>
            <person name="Carlson J.E."/>
            <person name="Tien M."/>
            <person name="Geib S.M."/>
        </authorList>
    </citation>
    <scope>NUCLEOTIDE SEQUENCE</scope>
</reference>
<sequence length="182" mass="21512">RRQRGAFQKVLTETGVPFLKMVRAWYMDDEVAFPRKEHHRIPPQFVTLEELHKSSGVEYFQVSPDCYEIDNTLKQLIEERGNNIQQIVDNPNEEELKKHFTEHFHADDEFRLAIEGCGYFDVRDKFDEWIRIEVLPGDLLVIPGGCYHRFIVDSQNVYKGLRILKDAIYQAHNRSSDELECR</sequence>
<keyword evidence="5" id="KW-0028">Amino-acid biosynthesis</keyword>
<evidence type="ECO:0000256" key="4">
    <source>
        <dbReference type="ARBA" id="ARBA00022596"/>
    </source>
</evidence>
<keyword evidence="11" id="KW-0539">Nucleus</keyword>
<evidence type="ECO:0000313" key="13">
    <source>
        <dbReference type="EMBL" id="JAB61114.1"/>
    </source>
</evidence>
<evidence type="ECO:0000256" key="5">
    <source>
        <dbReference type="ARBA" id="ARBA00022605"/>
    </source>
</evidence>
<comment type="cofactor">
    <cofactor evidence="2">
        <name>Fe(2+)</name>
        <dbReference type="ChEBI" id="CHEBI:29033"/>
    </cofactor>
</comment>
<dbReference type="OrthoDB" id="1867259at2759"/>
<keyword evidence="10" id="KW-0486">Methionine biosynthesis</keyword>
<dbReference type="GO" id="GO:0046872">
    <property type="term" value="F:metal ion binding"/>
    <property type="evidence" value="ECO:0007669"/>
    <property type="project" value="UniProtKB-KW"/>
</dbReference>
<evidence type="ECO:0000256" key="8">
    <source>
        <dbReference type="ARBA" id="ARBA00023002"/>
    </source>
</evidence>
<dbReference type="PANTHER" id="PTHR23418">
    <property type="entry name" value="ACIREDUCTONE DIOXYGENASE"/>
    <property type="match status" value="1"/>
</dbReference>
<evidence type="ECO:0000256" key="6">
    <source>
        <dbReference type="ARBA" id="ARBA00022723"/>
    </source>
</evidence>
<keyword evidence="9" id="KW-0408">Iron</keyword>
<proteinExistence type="inferred from homology"/>
<dbReference type="PANTHER" id="PTHR23418:SF0">
    <property type="entry name" value="ACIREDUCTONE DIOXYGENASE"/>
    <property type="match status" value="1"/>
</dbReference>
<protein>
    <recommendedName>
        <fullName evidence="12">acireductone dioxygenase (Fe(2+)-requiring)</fullName>
        <ecNumber evidence="12">1.13.11.54</ecNumber>
    </recommendedName>
</protein>
<dbReference type="CDD" id="cd02232">
    <property type="entry name" value="cupin_ARD"/>
    <property type="match status" value="1"/>
</dbReference>
<evidence type="ECO:0000256" key="11">
    <source>
        <dbReference type="ARBA" id="ARBA00023242"/>
    </source>
</evidence>
<dbReference type="HAMAP" id="MF_03154">
    <property type="entry name" value="Salvage_MtnD_euk"/>
    <property type="match status" value="1"/>
</dbReference>
<keyword evidence="3" id="KW-0963">Cytoplasm</keyword>
<feature type="non-terminal residue" evidence="13">
    <location>
        <position position="1"/>
    </location>
</feature>
<dbReference type="InterPro" id="IPR027496">
    <property type="entry name" value="ARD_euk"/>
</dbReference>
<keyword evidence="7 13" id="KW-0223">Dioxygenase</keyword>
<feature type="non-terminal residue" evidence="13">
    <location>
        <position position="182"/>
    </location>
</feature>
<organism evidence="13">
    <name type="scientific">Anoplophora glabripennis</name>
    <name type="common">Asian longhorn beetle</name>
    <name type="synonym">Anoplophora nobilis</name>
    <dbReference type="NCBI Taxonomy" id="217634"/>
    <lineage>
        <taxon>Eukaryota</taxon>
        <taxon>Metazoa</taxon>
        <taxon>Ecdysozoa</taxon>
        <taxon>Arthropoda</taxon>
        <taxon>Hexapoda</taxon>
        <taxon>Insecta</taxon>
        <taxon>Pterygota</taxon>
        <taxon>Neoptera</taxon>
        <taxon>Endopterygota</taxon>
        <taxon>Coleoptera</taxon>
        <taxon>Polyphaga</taxon>
        <taxon>Cucujiformia</taxon>
        <taxon>Chrysomeloidea</taxon>
        <taxon>Cerambycidae</taxon>
        <taxon>Lamiinae</taxon>
        <taxon>Lamiini</taxon>
        <taxon>Anoplophora</taxon>
    </lineage>
</organism>
<dbReference type="EMBL" id="GALX01007352">
    <property type="protein sequence ID" value="JAB61114.1"/>
    <property type="molecule type" value="Transcribed_RNA"/>
</dbReference>
<accession>V5GAS5</accession>
<name>V5GAS5_ANOGL</name>
<evidence type="ECO:0000256" key="2">
    <source>
        <dbReference type="ARBA" id="ARBA00001954"/>
    </source>
</evidence>
<dbReference type="InterPro" id="IPR011051">
    <property type="entry name" value="RmlC_Cupin_sf"/>
</dbReference>
<evidence type="ECO:0000256" key="1">
    <source>
        <dbReference type="ARBA" id="ARBA00000428"/>
    </source>
</evidence>
<evidence type="ECO:0000256" key="3">
    <source>
        <dbReference type="ARBA" id="ARBA00022490"/>
    </source>
</evidence>
<gene>
    <name evidence="13" type="primary">MTND</name>
</gene>
<dbReference type="InterPro" id="IPR014710">
    <property type="entry name" value="RmlC-like_jellyroll"/>
</dbReference>
<keyword evidence="6" id="KW-0479">Metal-binding</keyword>
<dbReference type="AlphaFoldDB" id="V5GAS5"/>
<dbReference type="Gene3D" id="2.60.120.10">
    <property type="entry name" value="Jelly Rolls"/>
    <property type="match status" value="1"/>
</dbReference>
<evidence type="ECO:0000256" key="7">
    <source>
        <dbReference type="ARBA" id="ARBA00022964"/>
    </source>
</evidence>
<dbReference type="Pfam" id="PF03079">
    <property type="entry name" value="ARD"/>
    <property type="match status" value="1"/>
</dbReference>